<dbReference type="GO" id="GO:0005737">
    <property type="term" value="C:cytoplasm"/>
    <property type="evidence" value="ECO:0007669"/>
    <property type="project" value="UniProtKB-SubCell"/>
</dbReference>
<dbReference type="PANTHER" id="PTHR11108:SF1">
    <property type="entry name" value="FERROCHELATASE, MITOCHONDRIAL"/>
    <property type="match status" value="1"/>
</dbReference>
<evidence type="ECO:0000256" key="6">
    <source>
        <dbReference type="ARBA" id="ARBA00023239"/>
    </source>
</evidence>
<comment type="subcellular location">
    <subcellularLocation>
        <location evidence="9 10">Cytoplasm</location>
    </subcellularLocation>
</comment>
<dbReference type="PROSITE" id="PS00534">
    <property type="entry name" value="FERROCHELATASE"/>
    <property type="match status" value="1"/>
</dbReference>
<organism evidence="11 12">
    <name type="scientific">Shewanella colwelliana</name>
    <name type="common">Alteromonas colwelliana</name>
    <dbReference type="NCBI Taxonomy" id="23"/>
    <lineage>
        <taxon>Bacteria</taxon>
        <taxon>Pseudomonadati</taxon>
        <taxon>Pseudomonadota</taxon>
        <taxon>Gammaproteobacteria</taxon>
        <taxon>Alteromonadales</taxon>
        <taxon>Shewanellaceae</taxon>
        <taxon>Shewanella</taxon>
    </lineage>
</organism>
<dbReference type="FunFam" id="3.40.50.1400:FF:000002">
    <property type="entry name" value="Ferrochelatase"/>
    <property type="match status" value="1"/>
</dbReference>
<keyword evidence="2 9" id="KW-0963">Cytoplasm</keyword>
<dbReference type="HAMAP" id="MF_00323">
    <property type="entry name" value="Ferrochelatase"/>
    <property type="match status" value="1"/>
</dbReference>
<evidence type="ECO:0000256" key="8">
    <source>
        <dbReference type="ARBA" id="ARBA00024536"/>
    </source>
</evidence>
<proteinExistence type="inferred from homology"/>
<comment type="catalytic activity">
    <reaction evidence="8">
        <text>Fe-coproporphyrin III + 2 H(+) = coproporphyrin III + Fe(2+)</text>
        <dbReference type="Rhea" id="RHEA:49572"/>
        <dbReference type="ChEBI" id="CHEBI:15378"/>
        <dbReference type="ChEBI" id="CHEBI:29033"/>
        <dbReference type="ChEBI" id="CHEBI:68438"/>
        <dbReference type="ChEBI" id="CHEBI:131725"/>
        <dbReference type="EC" id="4.99.1.9"/>
    </reaction>
    <physiologicalReaction direction="right-to-left" evidence="8">
        <dbReference type="Rhea" id="RHEA:49574"/>
    </physiologicalReaction>
</comment>
<dbReference type="STRING" id="23.BEL05_03960"/>
<accession>A0A1E5INT7</accession>
<comment type="catalytic activity">
    <reaction evidence="9 10">
        <text>heme b + 2 H(+) = protoporphyrin IX + Fe(2+)</text>
        <dbReference type="Rhea" id="RHEA:22584"/>
        <dbReference type="ChEBI" id="CHEBI:15378"/>
        <dbReference type="ChEBI" id="CHEBI:29033"/>
        <dbReference type="ChEBI" id="CHEBI:57306"/>
        <dbReference type="ChEBI" id="CHEBI:60344"/>
        <dbReference type="EC" id="4.98.1.1"/>
    </reaction>
</comment>
<evidence type="ECO:0000256" key="7">
    <source>
        <dbReference type="ARBA" id="ARBA00023244"/>
    </source>
</evidence>
<feature type="binding site" evidence="9">
    <location>
        <position position="207"/>
    </location>
    <ligand>
        <name>Fe(2+)</name>
        <dbReference type="ChEBI" id="CHEBI:29033"/>
    </ligand>
</feature>
<dbReference type="GO" id="GO:0006783">
    <property type="term" value="P:heme biosynthetic process"/>
    <property type="evidence" value="ECO:0007669"/>
    <property type="project" value="UniProtKB-UniRule"/>
</dbReference>
<dbReference type="RefSeq" id="WP_069672065.1">
    <property type="nucleotide sequence ID" value="NZ_JBNNIT010000003.1"/>
</dbReference>
<comment type="similarity">
    <text evidence="1 9 10">Belongs to the ferrochelatase family.</text>
</comment>
<comment type="caution">
    <text evidence="11">The sequence shown here is derived from an EMBL/GenBank/DDBJ whole genome shotgun (WGS) entry which is preliminary data.</text>
</comment>
<dbReference type="CDD" id="cd03411">
    <property type="entry name" value="Ferrochelatase_N"/>
    <property type="match status" value="1"/>
</dbReference>
<keyword evidence="7 9" id="KW-0627">Porphyrin biosynthesis</keyword>
<dbReference type="EC" id="4.98.1.1" evidence="9 10"/>
<dbReference type="CDD" id="cd00419">
    <property type="entry name" value="Ferrochelatase_C"/>
    <property type="match status" value="1"/>
</dbReference>
<sequence length="339" mass="37308">MILTANTAAVSPKVGVLLVNLGTPDSPTPKDVKRFLKQFLSDPRVVDLNPLIWKPILNGIILNTRPKAVAELYQSIWWQQGSPLMVVSERQKLALSGALQAQLGRTVPVALGMSYGNPSLANGIDALTTQGVDKVIVLPLYPQYSCSTVAPVFDAVAACYKSRRNYPETRFSKEYYQHPLYIEALAQSVRAHWQQHGQSQCLLMSFHGVPVRYVTEGDPYQQQCETTAKLLAQALGLEASQWRLCFQSKFGKEEWLTPATDSLLESLPKQGIKSVDIMCPAFAADCLETLEEISIAGKESFIDAGGTSYRFIGCLNDEPAHIALLKSLVIEQAGHWLAS</sequence>
<protein>
    <recommendedName>
        <fullName evidence="9 10">Ferrochelatase</fullName>
        <ecNumber evidence="9 10">4.98.1.1</ecNumber>
    </recommendedName>
    <alternativeName>
        <fullName evidence="9">Heme synthase</fullName>
    </alternativeName>
    <alternativeName>
        <fullName evidence="9">Protoheme ferro-lyase</fullName>
    </alternativeName>
</protein>
<comment type="pathway">
    <text evidence="9 10">Porphyrin-containing compound metabolism; protoheme biosynthesis; protoheme from protoporphyrin-IX: step 1/1.</text>
</comment>
<reference evidence="11 12" key="1">
    <citation type="submission" date="2016-07" db="EMBL/GenBank/DDBJ databases">
        <title>Whole-genome of two Shewanella species isolated from a digestive organ of sea cucumber Apostichopus japonicus Selenka 1867.</title>
        <authorList>
            <person name="Hong H.-H."/>
            <person name="Choi H."/>
            <person name="Cheon S."/>
            <person name="Oh J.-S."/>
            <person name="Lee H.-G."/>
            <person name="Park C."/>
        </authorList>
    </citation>
    <scope>NUCLEOTIDE SEQUENCE [LARGE SCALE GENOMIC DNA]</scope>
    <source>
        <strain evidence="11 12">CSB03KR</strain>
    </source>
</reference>
<evidence type="ECO:0000256" key="4">
    <source>
        <dbReference type="ARBA" id="ARBA00023004"/>
    </source>
</evidence>
<dbReference type="SUPFAM" id="SSF53800">
    <property type="entry name" value="Chelatase"/>
    <property type="match status" value="1"/>
</dbReference>
<keyword evidence="6 9" id="KW-0456">Lyase</keyword>
<dbReference type="InterPro" id="IPR033659">
    <property type="entry name" value="Ferrochelatase_N"/>
</dbReference>
<dbReference type="Gene3D" id="3.40.50.1400">
    <property type="match status" value="2"/>
</dbReference>
<evidence type="ECO:0000313" key="11">
    <source>
        <dbReference type="EMBL" id="OEG72155.1"/>
    </source>
</evidence>
<dbReference type="Pfam" id="PF00762">
    <property type="entry name" value="Ferrochelatase"/>
    <property type="match status" value="1"/>
</dbReference>
<evidence type="ECO:0000256" key="1">
    <source>
        <dbReference type="ARBA" id="ARBA00007718"/>
    </source>
</evidence>
<keyword evidence="5 9" id="KW-0350">Heme biosynthesis</keyword>
<evidence type="ECO:0000256" key="3">
    <source>
        <dbReference type="ARBA" id="ARBA00022723"/>
    </source>
</evidence>
<dbReference type="GO" id="GO:0046872">
    <property type="term" value="F:metal ion binding"/>
    <property type="evidence" value="ECO:0007669"/>
    <property type="project" value="UniProtKB-KW"/>
</dbReference>
<gene>
    <name evidence="9" type="primary">hemH</name>
    <name evidence="11" type="ORF">BEL05_03960</name>
</gene>
<dbReference type="EMBL" id="MCBT01000048">
    <property type="protein sequence ID" value="OEG72155.1"/>
    <property type="molecule type" value="Genomic_DNA"/>
</dbReference>
<evidence type="ECO:0000256" key="9">
    <source>
        <dbReference type="HAMAP-Rule" id="MF_00323"/>
    </source>
</evidence>
<evidence type="ECO:0000313" key="12">
    <source>
        <dbReference type="Proteomes" id="UP000095230"/>
    </source>
</evidence>
<dbReference type="GO" id="GO:0004325">
    <property type="term" value="F:ferrochelatase activity"/>
    <property type="evidence" value="ECO:0007669"/>
    <property type="project" value="UniProtKB-UniRule"/>
</dbReference>
<dbReference type="NCBIfam" id="TIGR00109">
    <property type="entry name" value="hemH"/>
    <property type="match status" value="1"/>
</dbReference>
<dbReference type="UniPathway" id="UPA00252">
    <property type="reaction ID" value="UER00325"/>
</dbReference>
<dbReference type="InterPro" id="IPR001015">
    <property type="entry name" value="Ferrochelatase"/>
</dbReference>
<evidence type="ECO:0000256" key="10">
    <source>
        <dbReference type="RuleBase" id="RU000607"/>
    </source>
</evidence>
<keyword evidence="4 9" id="KW-0408">Iron</keyword>
<name>A0A1E5INT7_SHECO</name>
<dbReference type="Proteomes" id="UP000095230">
    <property type="component" value="Unassembled WGS sequence"/>
</dbReference>
<dbReference type="PANTHER" id="PTHR11108">
    <property type="entry name" value="FERROCHELATASE"/>
    <property type="match status" value="1"/>
</dbReference>
<keyword evidence="3 9" id="KW-0479">Metal-binding</keyword>
<evidence type="ECO:0000256" key="2">
    <source>
        <dbReference type="ARBA" id="ARBA00022490"/>
    </source>
</evidence>
<evidence type="ECO:0000256" key="5">
    <source>
        <dbReference type="ARBA" id="ARBA00023133"/>
    </source>
</evidence>
<dbReference type="InterPro" id="IPR019772">
    <property type="entry name" value="Ferrochelatase_AS"/>
</dbReference>
<comment type="function">
    <text evidence="9 10">Catalyzes the ferrous insertion into protoporphyrin IX.</text>
</comment>
<dbReference type="AlphaFoldDB" id="A0A1E5INT7"/>
<dbReference type="InterPro" id="IPR033644">
    <property type="entry name" value="Ferrochelatase_C"/>
</dbReference>
<feature type="binding site" evidence="9">
    <location>
        <position position="288"/>
    </location>
    <ligand>
        <name>Fe(2+)</name>
        <dbReference type="ChEBI" id="CHEBI:29033"/>
    </ligand>
</feature>